<feature type="binding site" evidence="9 13">
    <location>
        <position position="60"/>
    </location>
    <ligand>
        <name>Mn(2+)</name>
        <dbReference type="ChEBI" id="CHEBI:29035"/>
        <label>2</label>
    </ligand>
</feature>
<evidence type="ECO:0000256" key="8">
    <source>
        <dbReference type="ARBA" id="ARBA00023235"/>
    </source>
</evidence>
<feature type="active site" description="Phosphoserine intermediate" evidence="9 11">
    <location>
        <position position="60"/>
    </location>
</feature>
<keyword evidence="7 9" id="KW-0464">Manganese</keyword>
<dbReference type="GO" id="GO:0005829">
    <property type="term" value="C:cytosol"/>
    <property type="evidence" value="ECO:0007669"/>
    <property type="project" value="TreeGrafter"/>
</dbReference>
<evidence type="ECO:0000256" key="1">
    <source>
        <dbReference type="ARBA" id="ARBA00000370"/>
    </source>
</evidence>
<feature type="binding site" evidence="9 13">
    <location>
        <position position="436"/>
    </location>
    <ligand>
        <name>Mn(2+)</name>
        <dbReference type="ChEBI" id="CHEBI:29035"/>
        <label>2</label>
    </ligand>
</feature>
<dbReference type="UniPathway" id="UPA00109">
    <property type="reaction ID" value="UER00186"/>
</dbReference>
<dbReference type="PANTHER" id="PTHR31637">
    <property type="entry name" value="2,3-BISPHOSPHOGLYCERATE-INDEPENDENT PHOSPHOGLYCERATE MUTASE"/>
    <property type="match status" value="1"/>
</dbReference>
<dbReference type="GO" id="GO:0004619">
    <property type="term" value="F:phosphoglycerate mutase activity"/>
    <property type="evidence" value="ECO:0007669"/>
    <property type="project" value="UniProtKB-UniRule"/>
</dbReference>
<dbReference type="AlphaFoldDB" id="I6ZEH5"/>
<feature type="binding site" evidence="9 12">
    <location>
        <position position="184"/>
    </location>
    <ligand>
        <name>substrate</name>
    </ligand>
</feature>
<dbReference type="PATRIC" id="fig|1197325.3.peg.208"/>
<evidence type="ECO:0000259" key="14">
    <source>
        <dbReference type="Pfam" id="PF01676"/>
    </source>
</evidence>
<dbReference type="Pfam" id="PF01676">
    <property type="entry name" value="Metalloenzyme"/>
    <property type="match status" value="1"/>
</dbReference>
<evidence type="ECO:0000256" key="10">
    <source>
        <dbReference type="NCBIfam" id="TIGR01307"/>
    </source>
</evidence>
<feature type="binding site" evidence="9 13">
    <location>
        <position position="454"/>
    </location>
    <ligand>
        <name>Mn(2+)</name>
        <dbReference type="ChEBI" id="CHEBI:29035"/>
        <label>1</label>
    </ligand>
</feature>
<sequence>MAKVFLTILDGWGVREEQEWNAIAHADTKNFDYLNKEYPLTSLTACGEAVGLPDGQMGNSEVGHLNIGAGRVVETGLYRINQAIKLGEFEHLENVQKVFEGLKSNLHVMILASRGGVHSHISHLYAFLEVAKASGVKPFVHLFGDGRDVAPKQFLTDLEEIEEKIKESGAVLASISGRYYAMDRDKNWDRLEKVLKVLVKDGELVSFKDAREYVNSEYEKGTTDEFIIPAISEEYLSSGELNGGDVVVFLNFRPDRAKQISHLLVPSEKLYSYKSELTPKNLSLYTMVDYEGVSATGVFFPAIKLENTLGEVINSVGKAQLRAAESEKYPHVTYFFDGGVEKKFERTDRVIVPSPKVGTYDKAPEMSIHQLYEEIESKVKTTDYDLVVVNLANPDMVGHSGDFEATVKACSAVDLVLGKIYQLTKEKGYTLVVMADHGNADIMRDEKGEPHTAHTLSPVPFIVCNKEVVLKNGGKLGDVSPTILELLSIEKPAEMTGESLLLAN</sequence>
<proteinExistence type="inferred from homology"/>
<keyword evidence="17" id="KW-1185">Reference proteome</keyword>
<evidence type="ECO:0000256" key="7">
    <source>
        <dbReference type="ARBA" id="ARBA00023211"/>
    </source>
</evidence>
<evidence type="ECO:0000256" key="2">
    <source>
        <dbReference type="ARBA" id="ARBA00002315"/>
    </source>
</evidence>
<dbReference type="OrthoDB" id="9800863at2"/>
<dbReference type="InterPro" id="IPR006124">
    <property type="entry name" value="Metalloenzyme"/>
</dbReference>
<dbReference type="PIRSF" id="PIRSF001492">
    <property type="entry name" value="IPGAM"/>
    <property type="match status" value="1"/>
</dbReference>
<accession>I6ZEH5</accession>
<evidence type="ECO:0000256" key="5">
    <source>
        <dbReference type="ARBA" id="ARBA00022723"/>
    </source>
</evidence>
<dbReference type="InterPro" id="IPR017850">
    <property type="entry name" value="Alkaline_phosphatase_core_sf"/>
</dbReference>
<feature type="binding site" evidence="9 12">
    <location>
        <begin position="147"/>
        <end position="148"/>
    </location>
    <ligand>
        <name>substrate</name>
    </ligand>
</feature>
<gene>
    <name evidence="9" type="primary">gpmI</name>
    <name evidence="16" type="ordered locus">WEN_00955</name>
</gene>
<feature type="binding site" evidence="9 13">
    <location>
        <position position="395"/>
    </location>
    <ligand>
        <name>Mn(2+)</name>
        <dbReference type="ChEBI" id="CHEBI:29035"/>
        <label>1</label>
    </ligand>
</feature>
<dbReference type="InterPro" id="IPR005995">
    <property type="entry name" value="Pgm_bpd_ind"/>
</dbReference>
<dbReference type="Gene3D" id="3.40.1450.10">
    <property type="entry name" value="BPG-independent phosphoglycerate mutase, domain B"/>
    <property type="match status" value="1"/>
</dbReference>
<evidence type="ECO:0000256" key="4">
    <source>
        <dbReference type="ARBA" id="ARBA00008819"/>
    </source>
</evidence>
<evidence type="ECO:0000313" key="16">
    <source>
        <dbReference type="EMBL" id="AFN64992.1"/>
    </source>
</evidence>
<comment type="pathway">
    <text evidence="3 9">Carbohydrate degradation; glycolysis; pyruvate from D-glyceraldehyde 3-phosphate: step 3/5.</text>
</comment>
<keyword evidence="5 9" id="KW-0479">Metal-binding</keyword>
<comment type="similarity">
    <text evidence="4 9">Belongs to the BPG-independent phosphoglycerate mutase family.</text>
</comment>
<dbReference type="NCBIfam" id="TIGR01307">
    <property type="entry name" value="pgm_bpd_ind"/>
    <property type="match status" value="1"/>
</dbReference>
<dbReference type="EC" id="5.4.2.12" evidence="9 10"/>
<dbReference type="HAMAP" id="MF_01038">
    <property type="entry name" value="GpmI"/>
    <property type="match status" value="1"/>
</dbReference>
<comment type="subunit">
    <text evidence="9">Monomer.</text>
</comment>
<dbReference type="Pfam" id="PF06415">
    <property type="entry name" value="iPGM_N"/>
    <property type="match status" value="1"/>
</dbReference>
<dbReference type="CDD" id="cd16010">
    <property type="entry name" value="iPGM"/>
    <property type="match status" value="1"/>
</dbReference>
<dbReference type="GO" id="GO:0006007">
    <property type="term" value="P:glucose catabolic process"/>
    <property type="evidence" value="ECO:0007669"/>
    <property type="project" value="InterPro"/>
</dbReference>
<keyword evidence="8 9" id="KW-0413">Isomerase</keyword>
<comment type="catalytic activity">
    <reaction evidence="1 9">
        <text>(2R)-2-phosphoglycerate = (2R)-3-phosphoglycerate</text>
        <dbReference type="Rhea" id="RHEA:15901"/>
        <dbReference type="ChEBI" id="CHEBI:58272"/>
        <dbReference type="ChEBI" id="CHEBI:58289"/>
        <dbReference type="EC" id="5.4.2.12"/>
    </reaction>
</comment>
<feature type="binding site" evidence="9 12">
    <location>
        <begin position="253"/>
        <end position="256"/>
    </location>
    <ligand>
        <name>substrate</name>
    </ligand>
</feature>
<feature type="domain" description="BPG-independent PGAM N-terminal" evidence="15">
    <location>
        <begin position="80"/>
        <end position="291"/>
    </location>
</feature>
<dbReference type="HOGENOM" id="CLU_026099_2_0_14"/>
<comment type="function">
    <text evidence="2 9">Catalyzes the interconversion of 2-phosphoglycerate and 3-phosphoglycerate.</text>
</comment>
<evidence type="ECO:0000256" key="9">
    <source>
        <dbReference type="HAMAP-Rule" id="MF_01038"/>
    </source>
</evidence>
<reference evidence="16 17" key="1">
    <citation type="journal article" date="2012" name="J. Bacteriol.">
        <title>Complete genome sequence of Mycoplasma wenyonii strain Massachusetts.</title>
        <authorList>
            <person name="Dos Santos A.P."/>
            <person name="Guimaraes A.M."/>
            <person name="do Nascimento N.C."/>
            <person name="Sanmiguel P.J."/>
            <person name="Messick J.B."/>
        </authorList>
    </citation>
    <scope>NUCLEOTIDE SEQUENCE [LARGE SCALE GENOMIC DNA]</scope>
    <source>
        <strain evidence="16 17">Massachusetts</strain>
    </source>
</reference>
<dbReference type="Proteomes" id="UP000009005">
    <property type="component" value="Chromosome"/>
</dbReference>
<feature type="binding site" evidence="9 12">
    <location>
        <position position="118"/>
    </location>
    <ligand>
        <name>substrate</name>
    </ligand>
</feature>
<dbReference type="SUPFAM" id="SSF53649">
    <property type="entry name" value="Alkaline phosphatase-like"/>
    <property type="match status" value="1"/>
</dbReference>
<evidence type="ECO:0000256" key="12">
    <source>
        <dbReference type="PIRSR" id="PIRSR001492-2"/>
    </source>
</evidence>
<feature type="binding site" evidence="9 12">
    <location>
        <position position="178"/>
    </location>
    <ligand>
        <name>substrate</name>
    </ligand>
</feature>
<dbReference type="InterPro" id="IPR011258">
    <property type="entry name" value="BPG-indep_PGM_N"/>
</dbReference>
<dbReference type="GO" id="GO:0006096">
    <property type="term" value="P:glycolytic process"/>
    <property type="evidence" value="ECO:0007669"/>
    <property type="project" value="UniProtKB-UniRule"/>
</dbReference>
<feature type="binding site" evidence="9 13">
    <location>
        <position position="399"/>
    </location>
    <ligand>
        <name>Mn(2+)</name>
        <dbReference type="ChEBI" id="CHEBI:29035"/>
        <label>1</label>
    </ligand>
</feature>
<dbReference type="KEGG" id="mwe:WEN_00955"/>
<evidence type="ECO:0000256" key="13">
    <source>
        <dbReference type="PIRSR" id="PIRSR001492-3"/>
    </source>
</evidence>
<dbReference type="PANTHER" id="PTHR31637:SF0">
    <property type="entry name" value="2,3-BISPHOSPHOGLYCERATE-INDEPENDENT PHOSPHOGLYCERATE MUTASE"/>
    <property type="match status" value="1"/>
</dbReference>
<dbReference type="RefSeq" id="WP_014849702.1">
    <property type="nucleotide sequence ID" value="NC_018149.1"/>
</dbReference>
<organism evidence="16 17">
    <name type="scientific">Mycoplasma wenyonii (strain Massachusetts)</name>
    <name type="common">Eperythrozoon wenyonii</name>
    <dbReference type="NCBI Taxonomy" id="1197325"/>
    <lineage>
        <taxon>Bacteria</taxon>
        <taxon>Bacillati</taxon>
        <taxon>Mycoplasmatota</taxon>
        <taxon>Mollicutes</taxon>
        <taxon>Mycoplasmataceae</taxon>
        <taxon>Mycoplasma</taxon>
    </lineage>
</organism>
<dbReference type="STRING" id="1197325.WEN_00955"/>
<feature type="binding site" evidence="9 13">
    <location>
        <position position="10"/>
    </location>
    <ligand>
        <name>Mn(2+)</name>
        <dbReference type="ChEBI" id="CHEBI:29035"/>
        <label>2</label>
    </ligand>
</feature>
<dbReference type="GO" id="GO:0030145">
    <property type="term" value="F:manganese ion binding"/>
    <property type="evidence" value="ECO:0007669"/>
    <property type="project" value="UniProtKB-UniRule"/>
</dbReference>
<feature type="binding site" evidence="9 12">
    <location>
        <position position="328"/>
    </location>
    <ligand>
        <name>substrate</name>
    </ligand>
</feature>
<protein>
    <recommendedName>
        <fullName evidence="9 10">2,3-bisphosphoglycerate-independent phosphoglycerate mutase</fullName>
        <shortName evidence="9">BPG-independent PGAM</shortName>
        <shortName evidence="9">Phosphoglyceromutase</shortName>
        <shortName evidence="9">iPGM</shortName>
        <ecNumber evidence="9 10">5.4.2.12</ecNumber>
    </recommendedName>
</protein>
<evidence type="ECO:0000256" key="6">
    <source>
        <dbReference type="ARBA" id="ARBA00023152"/>
    </source>
</evidence>
<dbReference type="SUPFAM" id="SSF64158">
    <property type="entry name" value="2,3-Bisphosphoglycerate-independent phosphoglycerate mutase, substrate-binding domain"/>
    <property type="match status" value="1"/>
</dbReference>
<feature type="domain" description="Metalloenzyme" evidence="14">
    <location>
        <begin position="3"/>
        <end position="491"/>
    </location>
</feature>
<dbReference type="InterPro" id="IPR036646">
    <property type="entry name" value="PGAM_B_sf"/>
</dbReference>
<dbReference type="EMBL" id="CP003703">
    <property type="protein sequence ID" value="AFN64992.1"/>
    <property type="molecule type" value="Genomic_DNA"/>
</dbReference>
<name>I6ZEH5_MYCWM</name>
<comment type="cofactor">
    <cofactor evidence="9">
        <name>Mn(2+)</name>
        <dbReference type="ChEBI" id="CHEBI:29035"/>
    </cofactor>
    <text evidence="9">Binds 2 manganese ions per subunit.</text>
</comment>
<keyword evidence="6 9" id="KW-0324">Glycolysis</keyword>
<dbReference type="FunFam" id="3.40.1450.10:FF:000002">
    <property type="entry name" value="2,3-bisphosphoglycerate-independent phosphoglycerate mutase"/>
    <property type="match status" value="1"/>
</dbReference>
<evidence type="ECO:0000256" key="3">
    <source>
        <dbReference type="ARBA" id="ARBA00004798"/>
    </source>
</evidence>
<evidence type="ECO:0000256" key="11">
    <source>
        <dbReference type="PIRSR" id="PIRSR001492-1"/>
    </source>
</evidence>
<dbReference type="Gene3D" id="3.40.720.10">
    <property type="entry name" value="Alkaline Phosphatase, subunit A"/>
    <property type="match status" value="1"/>
</dbReference>
<evidence type="ECO:0000313" key="17">
    <source>
        <dbReference type="Proteomes" id="UP000009005"/>
    </source>
</evidence>
<evidence type="ECO:0000259" key="15">
    <source>
        <dbReference type="Pfam" id="PF06415"/>
    </source>
</evidence>
<feature type="binding site" evidence="9 13">
    <location>
        <position position="437"/>
    </location>
    <ligand>
        <name>Mn(2+)</name>
        <dbReference type="ChEBI" id="CHEBI:29035"/>
        <label>2</label>
    </ligand>
</feature>